<dbReference type="Proteomes" id="UP000007879">
    <property type="component" value="Unassembled WGS sequence"/>
</dbReference>
<keyword evidence="2" id="KW-1185">Reference proteome</keyword>
<protein>
    <submittedName>
        <fullName evidence="1">Uncharacterized protein</fullName>
    </submittedName>
</protein>
<dbReference type="EnsemblMetazoa" id="XM_020002491.1">
    <property type="protein sequence ID" value="XP_019858050.1"/>
    <property type="gene ID" value="LOC109586318"/>
</dbReference>
<proteinExistence type="predicted"/>
<evidence type="ECO:0000313" key="1">
    <source>
        <dbReference type="EnsemblMetazoa" id="XP_019858050.1"/>
    </source>
</evidence>
<dbReference type="GeneID" id="109586318"/>
<dbReference type="AlphaFoldDB" id="A0AAN0JM22"/>
<dbReference type="RefSeq" id="XP_019858050.1">
    <property type="nucleotide sequence ID" value="XM_020002491.1"/>
</dbReference>
<evidence type="ECO:0000313" key="2">
    <source>
        <dbReference type="Proteomes" id="UP000007879"/>
    </source>
</evidence>
<reference evidence="2" key="1">
    <citation type="journal article" date="2010" name="Nature">
        <title>The Amphimedon queenslandica genome and the evolution of animal complexity.</title>
        <authorList>
            <person name="Srivastava M."/>
            <person name="Simakov O."/>
            <person name="Chapman J."/>
            <person name="Fahey B."/>
            <person name="Gauthier M.E."/>
            <person name="Mitros T."/>
            <person name="Richards G.S."/>
            <person name="Conaco C."/>
            <person name="Dacre M."/>
            <person name="Hellsten U."/>
            <person name="Larroux C."/>
            <person name="Putnam N.H."/>
            <person name="Stanke M."/>
            <person name="Adamska M."/>
            <person name="Darling A."/>
            <person name="Degnan S.M."/>
            <person name="Oakley T.H."/>
            <person name="Plachetzki D.C."/>
            <person name="Zhai Y."/>
            <person name="Adamski M."/>
            <person name="Calcino A."/>
            <person name="Cummins S.F."/>
            <person name="Goodstein D.M."/>
            <person name="Harris C."/>
            <person name="Jackson D.J."/>
            <person name="Leys S.P."/>
            <person name="Shu S."/>
            <person name="Woodcroft B.J."/>
            <person name="Vervoort M."/>
            <person name="Kosik K.S."/>
            <person name="Manning G."/>
            <person name="Degnan B.M."/>
            <person name="Rokhsar D.S."/>
        </authorList>
    </citation>
    <scope>NUCLEOTIDE SEQUENCE [LARGE SCALE GENOMIC DNA]</scope>
</reference>
<organism evidence="1 2">
    <name type="scientific">Amphimedon queenslandica</name>
    <name type="common">Sponge</name>
    <dbReference type="NCBI Taxonomy" id="400682"/>
    <lineage>
        <taxon>Eukaryota</taxon>
        <taxon>Metazoa</taxon>
        <taxon>Porifera</taxon>
        <taxon>Demospongiae</taxon>
        <taxon>Heteroscleromorpha</taxon>
        <taxon>Haplosclerida</taxon>
        <taxon>Niphatidae</taxon>
        <taxon>Amphimedon</taxon>
    </lineage>
</organism>
<name>A0AAN0JM22_AMPQE</name>
<accession>A0AAN0JM22</accession>
<sequence>MEVIQIKPRNPSNTSITCVCKALEQFDIEVSKIHVSQDGQYYNVEVTCGSWGKIQSQIKGLRLRLWEFKLVKGPLTTDECVLINITYSDPAAFKDGKLPSVSDLKEQFLQVASKATPSMSGYNYAFTINKVDFCSLYCFQTTQPSPQSDGSLWKHLVKVEVECLSSYCHLDGKSFYYDFLTSIVSDDCWICWKFNGATSDGIILGSNLKKIKKV</sequence>
<dbReference type="KEGG" id="aqu:109586318"/>
<reference evidence="1" key="2">
    <citation type="submission" date="2024-06" db="UniProtKB">
        <authorList>
            <consortium name="EnsemblMetazoa"/>
        </authorList>
    </citation>
    <scope>IDENTIFICATION</scope>
</reference>